<protein>
    <submittedName>
        <fullName evidence="5">GntR family transcriptional regulator</fullName>
    </submittedName>
</protein>
<comment type="caution">
    <text evidence="5">The sequence shown here is derived from an EMBL/GenBank/DDBJ whole genome shotgun (WGS) entry which is preliminary data.</text>
</comment>
<keyword evidence="2" id="KW-0238">DNA-binding</keyword>
<dbReference type="SUPFAM" id="SSF46785">
    <property type="entry name" value="Winged helix' DNA-binding domain"/>
    <property type="match status" value="1"/>
</dbReference>
<dbReference type="InterPro" id="IPR036390">
    <property type="entry name" value="WH_DNA-bd_sf"/>
</dbReference>
<keyword evidence="6" id="KW-1185">Reference proteome</keyword>
<evidence type="ECO:0000259" key="4">
    <source>
        <dbReference type="PROSITE" id="PS50949"/>
    </source>
</evidence>
<dbReference type="PROSITE" id="PS50949">
    <property type="entry name" value="HTH_GNTR"/>
    <property type="match status" value="1"/>
</dbReference>
<evidence type="ECO:0000256" key="3">
    <source>
        <dbReference type="ARBA" id="ARBA00023163"/>
    </source>
</evidence>
<dbReference type="InterPro" id="IPR036388">
    <property type="entry name" value="WH-like_DNA-bd_sf"/>
</dbReference>
<dbReference type="RefSeq" id="WP_386742264.1">
    <property type="nucleotide sequence ID" value="NZ_JBHRYA010000002.1"/>
</dbReference>
<name>A0ABV7XJK2_9GAMM</name>
<organism evidence="5 6">
    <name type="scientific">Luteimonas soli</name>
    <dbReference type="NCBI Taxonomy" id="1648966"/>
    <lineage>
        <taxon>Bacteria</taxon>
        <taxon>Pseudomonadati</taxon>
        <taxon>Pseudomonadota</taxon>
        <taxon>Gammaproteobacteria</taxon>
        <taxon>Lysobacterales</taxon>
        <taxon>Lysobacteraceae</taxon>
        <taxon>Luteimonas</taxon>
    </lineage>
</organism>
<keyword evidence="3" id="KW-0804">Transcription</keyword>
<gene>
    <name evidence="5" type="ORF">ACFONC_03230</name>
</gene>
<dbReference type="Gene3D" id="1.10.10.10">
    <property type="entry name" value="Winged helix-like DNA-binding domain superfamily/Winged helix DNA-binding domain"/>
    <property type="match status" value="1"/>
</dbReference>
<dbReference type="PANTHER" id="PTHR38445:SF7">
    <property type="entry name" value="GNTR-FAMILY TRANSCRIPTIONAL REGULATOR"/>
    <property type="match status" value="1"/>
</dbReference>
<proteinExistence type="predicted"/>
<evidence type="ECO:0000313" key="6">
    <source>
        <dbReference type="Proteomes" id="UP001595705"/>
    </source>
</evidence>
<dbReference type="SMART" id="SM00345">
    <property type="entry name" value="HTH_GNTR"/>
    <property type="match status" value="1"/>
</dbReference>
<dbReference type="Proteomes" id="UP001595705">
    <property type="component" value="Unassembled WGS sequence"/>
</dbReference>
<dbReference type="PANTHER" id="PTHR38445">
    <property type="entry name" value="HTH-TYPE TRANSCRIPTIONAL REPRESSOR YTRA"/>
    <property type="match status" value="1"/>
</dbReference>
<dbReference type="EMBL" id="JBHRYA010000002">
    <property type="protein sequence ID" value="MFC3715162.1"/>
    <property type="molecule type" value="Genomic_DNA"/>
</dbReference>
<feature type="domain" description="HTH gntR-type" evidence="4">
    <location>
        <begin position="11"/>
        <end position="79"/>
    </location>
</feature>
<accession>A0ABV7XJK2</accession>
<sequence length="122" mass="13117">MDLAIDRAAQLGYADQLVRQLRAAIACGRLQPGDALPSVRATAVKLGIAPMTVSSAYQALVESGQAVRHRGRPLVVAPTAHRLSLEERMALLEPALREVARHAREAGLLPTAVLAALRRRLQ</sequence>
<evidence type="ECO:0000256" key="1">
    <source>
        <dbReference type="ARBA" id="ARBA00023015"/>
    </source>
</evidence>
<dbReference type="Pfam" id="PF00392">
    <property type="entry name" value="GntR"/>
    <property type="match status" value="1"/>
</dbReference>
<evidence type="ECO:0000313" key="5">
    <source>
        <dbReference type="EMBL" id="MFC3715162.1"/>
    </source>
</evidence>
<dbReference type="InterPro" id="IPR000524">
    <property type="entry name" value="Tscrpt_reg_HTH_GntR"/>
</dbReference>
<evidence type="ECO:0000256" key="2">
    <source>
        <dbReference type="ARBA" id="ARBA00023125"/>
    </source>
</evidence>
<reference evidence="6" key="1">
    <citation type="journal article" date="2019" name="Int. J. Syst. Evol. Microbiol.">
        <title>The Global Catalogue of Microorganisms (GCM) 10K type strain sequencing project: providing services to taxonomists for standard genome sequencing and annotation.</title>
        <authorList>
            <consortium name="The Broad Institute Genomics Platform"/>
            <consortium name="The Broad Institute Genome Sequencing Center for Infectious Disease"/>
            <person name="Wu L."/>
            <person name="Ma J."/>
        </authorList>
    </citation>
    <scope>NUCLEOTIDE SEQUENCE [LARGE SCALE GENOMIC DNA]</scope>
    <source>
        <strain evidence="6">KCTC 42441</strain>
    </source>
</reference>
<keyword evidence="1" id="KW-0805">Transcription regulation</keyword>